<feature type="region of interest" description="Disordered" evidence="1">
    <location>
        <begin position="133"/>
        <end position="165"/>
    </location>
</feature>
<dbReference type="EMBL" id="KB008157">
    <property type="protein sequence ID" value="ELR11097.1"/>
    <property type="molecule type" value="Genomic_DNA"/>
</dbReference>
<keyword evidence="4" id="KW-1185">Reference proteome</keyword>
<dbReference type="Proteomes" id="UP000011083">
    <property type="component" value="Unassembled WGS sequence"/>
</dbReference>
<feature type="chain" id="PRO_5012497552" evidence="2">
    <location>
        <begin position="16"/>
        <end position="260"/>
    </location>
</feature>
<dbReference type="VEuPathDB" id="AmoebaDB:ACA1_351140"/>
<dbReference type="KEGG" id="acan:ACA1_351140"/>
<evidence type="ECO:0000256" key="2">
    <source>
        <dbReference type="SAM" id="SignalP"/>
    </source>
</evidence>
<organism evidence="3 4">
    <name type="scientific">Acanthamoeba castellanii (strain ATCC 30010 / Neff)</name>
    <dbReference type="NCBI Taxonomy" id="1257118"/>
    <lineage>
        <taxon>Eukaryota</taxon>
        <taxon>Amoebozoa</taxon>
        <taxon>Discosea</taxon>
        <taxon>Longamoebia</taxon>
        <taxon>Centramoebida</taxon>
        <taxon>Acanthamoebidae</taxon>
        <taxon>Acanthamoeba</taxon>
    </lineage>
</organism>
<reference evidence="3 4" key="1">
    <citation type="journal article" date="2013" name="Genome Biol.">
        <title>Genome of Acanthamoeba castellanii highlights extensive lateral gene transfer and early evolution of tyrosine kinase signaling.</title>
        <authorList>
            <person name="Clarke M."/>
            <person name="Lohan A.J."/>
            <person name="Liu B."/>
            <person name="Lagkouvardos I."/>
            <person name="Roy S."/>
            <person name="Zafar N."/>
            <person name="Bertelli C."/>
            <person name="Schilde C."/>
            <person name="Kianianmomeni A."/>
            <person name="Burglin T.R."/>
            <person name="Frech C."/>
            <person name="Turcotte B."/>
            <person name="Kopec K.O."/>
            <person name="Synnott J.M."/>
            <person name="Choo C."/>
            <person name="Paponov I."/>
            <person name="Finkler A."/>
            <person name="Soon Heng Tan C."/>
            <person name="Hutchins A.P."/>
            <person name="Weinmeier T."/>
            <person name="Rattei T."/>
            <person name="Chu J.S."/>
            <person name="Gimenez G."/>
            <person name="Irimia M."/>
            <person name="Rigden D.J."/>
            <person name="Fitzpatrick D.A."/>
            <person name="Lorenzo-Morales J."/>
            <person name="Bateman A."/>
            <person name="Chiu C.H."/>
            <person name="Tang P."/>
            <person name="Hegemann P."/>
            <person name="Fromm H."/>
            <person name="Raoult D."/>
            <person name="Greub G."/>
            <person name="Miranda-Saavedra D."/>
            <person name="Chen N."/>
            <person name="Nash P."/>
            <person name="Ginger M.L."/>
            <person name="Horn M."/>
            <person name="Schaap P."/>
            <person name="Caler L."/>
            <person name="Loftus B."/>
        </authorList>
    </citation>
    <scope>NUCLEOTIDE SEQUENCE [LARGE SCALE GENOMIC DNA]</scope>
    <source>
        <strain evidence="3 4">Neff</strain>
    </source>
</reference>
<name>L8GDK3_ACACF</name>
<keyword evidence="2" id="KW-0732">Signal</keyword>
<dbReference type="AlphaFoldDB" id="L8GDK3"/>
<dbReference type="RefSeq" id="XP_004333110.1">
    <property type="nucleotide sequence ID" value="XM_004333062.1"/>
</dbReference>
<evidence type="ECO:0000313" key="3">
    <source>
        <dbReference type="EMBL" id="ELR11097.1"/>
    </source>
</evidence>
<proteinExistence type="predicted"/>
<evidence type="ECO:0000313" key="4">
    <source>
        <dbReference type="Proteomes" id="UP000011083"/>
    </source>
</evidence>
<feature type="signal peptide" evidence="2">
    <location>
        <begin position="1"/>
        <end position="15"/>
    </location>
</feature>
<protein>
    <submittedName>
        <fullName evidence="3">Uncharacterized protein</fullName>
    </submittedName>
</protein>
<gene>
    <name evidence="3" type="ORF">ACA1_351140</name>
</gene>
<dbReference type="GeneID" id="14911522"/>
<evidence type="ECO:0000256" key="1">
    <source>
        <dbReference type="SAM" id="MobiDB-lite"/>
    </source>
</evidence>
<sequence>MFSDLLLFGLPTVMAYTGWGSVKFDYSTLSCSFAPLPSLYCLFTMENSMEASVYLKAAEDEDAMKAKGGRDNHNNRKERRELLTPACVMAAGYVNGFLNECWQKYSHTAPVFSFLKGRGSGAYNNAAETWASGGDGDAGDSYSRSGKGSTIGHSRGRATRERSGSTASALSAPIIPVISATTLPDLAVVELSCRALGHDCCEFMVCVRSQVERCARTYLESRGRGGSAALAGVPLVDILAAKDKADADASAKRKSDKTRK</sequence>
<accession>L8GDK3</accession>